<dbReference type="EMBL" id="BAABGY010000016">
    <property type="protein sequence ID" value="GAA4342715.1"/>
    <property type="molecule type" value="Genomic_DNA"/>
</dbReference>
<sequence>MRKKALILDLDNTIYPASAITATLFAPLYDLIQKSGEYQGTFEDVQARLLRQPFQVVAQACAFSETLTQDGIRLLSTLTWNEKMEPFEDYASLRTLSCKKFLVTTGFTALQHSKIAQLGIENDFEALFVVDPTKTERTKQDVFQQILSDYGLEAGDVLVVGDDPHSEIAAATALGIDTLLYQHAGTGPRIPGQETIHSFADEKLRRFFG</sequence>
<evidence type="ECO:0000256" key="3">
    <source>
        <dbReference type="ARBA" id="ARBA00022842"/>
    </source>
</evidence>
<keyword evidence="2" id="KW-0378">Hydrolase</keyword>
<dbReference type="InterPro" id="IPR051400">
    <property type="entry name" value="HAD-like_hydrolase"/>
</dbReference>
<evidence type="ECO:0000256" key="1">
    <source>
        <dbReference type="ARBA" id="ARBA00022723"/>
    </source>
</evidence>
<evidence type="ECO:0000313" key="4">
    <source>
        <dbReference type="EMBL" id="GAA4342715.1"/>
    </source>
</evidence>
<evidence type="ECO:0008006" key="6">
    <source>
        <dbReference type="Google" id="ProtNLM"/>
    </source>
</evidence>
<gene>
    <name evidence="4" type="ORF">GCM10023184_42400</name>
</gene>
<dbReference type="SUPFAM" id="SSF56784">
    <property type="entry name" value="HAD-like"/>
    <property type="match status" value="1"/>
</dbReference>
<dbReference type="InterPro" id="IPR023214">
    <property type="entry name" value="HAD_sf"/>
</dbReference>
<dbReference type="Pfam" id="PF00702">
    <property type="entry name" value="Hydrolase"/>
    <property type="match status" value="1"/>
</dbReference>
<keyword evidence="5" id="KW-1185">Reference proteome</keyword>
<comment type="caution">
    <text evidence="4">The sequence shown here is derived from an EMBL/GenBank/DDBJ whole genome shotgun (WGS) entry which is preliminary data.</text>
</comment>
<dbReference type="RefSeq" id="WP_345257955.1">
    <property type="nucleotide sequence ID" value="NZ_BAABGY010000016.1"/>
</dbReference>
<name>A0ABP8HQH7_9BACT</name>
<dbReference type="SFLD" id="SFLDS00003">
    <property type="entry name" value="Haloacid_Dehalogenase"/>
    <property type="match status" value="1"/>
</dbReference>
<reference evidence="5" key="1">
    <citation type="journal article" date="2019" name="Int. J. Syst. Evol. Microbiol.">
        <title>The Global Catalogue of Microorganisms (GCM) 10K type strain sequencing project: providing services to taxonomists for standard genome sequencing and annotation.</title>
        <authorList>
            <consortium name="The Broad Institute Genomics Platform"/>
            <consortium name="The Broad Institute Genome Sequencing Center for Infectious Disease"/>
            <person name="Wu L."/>
            <person name="Ma J."/>
        </authorList>
    </citation>
    <scope>NUCLEOTIDE SEQUENCE [LARGE SCALE GENOMIC DNA]</scope>
    <source>
        <strain evidence="5">JCM 17919</strain>
    </source>
</reference>
<accession>A0ABP8HQH7</accession>
<proteinExistence type="predicted"/>
<evidence type="ECO:0000313" key="5">
    <source>
        <dbReference type="Proteomes" id="UP001501725"/>
    </source>
</evidence>
<dbReference type="PANTHER" id="PTHR46470">
    <property type="entry name" value="N-ACYLNEURAMINATE-9-PHOSPHATASE"/>
    <property type="match status" value="1"/>
</dbReference>
<protein>
    <recommendedName>
        <fullName evidence="6">HAD family hydrolase</fullName>
    </recommendedName>
</protein>
<dbReference type="PANTHER" id="PTHR46470:SF2">
    <property type="entry name" value="GLYCERALDEHYDE 3-PHOSPHATE PHOSPHATASE"/>
    <property type="match status" value="1"/>
</dbReference>
<keyword evidence="1" id="KW-0479">Metal-binding</keyword>
<dbReference type="Proteomes" id="UP001501725">
    <property type="component" value="Unassembled WGS sequence"/>
</dbReference>
<keyword evidence="3" id="KW-0460">Magnesium</keyword>
<organism evidence="4 5">
    <name type="scientific">Flaviaesturariibacter amylovorans</name>
    <dbReference type="NCBI Taxonomy" id="1084520"/>
    <lineage>
        <taxon>Bacteria</taxon>
        <taxon>Pseudomonadati</taxon>
        <taxon>Bacteroidota</taxon>
        <taxon>Chitinophagia</taxon>
        <taxon>Chitinophagales</taxon>
        <taxon>Chitinophagaceae</taxon>
        <taxon>Flaviaestuariibacter</taxon>
    </lineage>
</organism>
<dbReference type="Gene3D" id="3.40.50.1000">
    <property type="entry name" value="HAD superfamily/HAD-like"/>
    <property type="match status" value="1"/>
</dbReference>
<dbReference type="SFLD" id="SFLDG01129">
    <property type="entry name" value="C1.5:_HAD__Beta-PGM__Phosphata"/>
    <property type="match status" value="1"/>
</dbReference>
<dbReference type="InterPro" id="IPR036412">
    <property type="entry name" value="HAD-like_sf"/>
</dbReference>
<dbReference type="Gene3D" id="1.10.150.520">
    <property type="match status" value="1"/>
</dbReference>
<evidence type="ECO:0000256" key="2">
    <source>
        <dbReference type="ARBA" id="ARBA00022801"/>
    </source>
</evidence>